<dbReference type="SUPFAM" id="SSF143800">
    <property type="entry name" value="L28p-like"/>
    <property type="match status" value="1"/>
</dbReference>
<evidence type="ECO:0000256" key="4">
    <source>
        <dbReference type="ARBA" id="ARBA00035269"/>
    </source>
</evidence>
<evidence type="ECO:0000256" key="2">
    <source>
        <dbReference type="ARBA" id="ARBA00022980"/>
    </source>
</evidence>
<protein>
    <recommendedName>
        <fullName evidence="4">Large ribosomal subunit protein bL28m</fullName>
    </recommendedName>
</protein>
<dbReference type="GO" id="GO:1990904">
    <property type="term" value="C:ribonucleoprotein complex"/>
    <property type="evidence" value="ECO:0007669"/>
    <property type="project" value="UniProtKB-KW"/>
</dbReference>
<keyword evidence="2" id="KW-0689">Ribosomal protein</keyword>
<evidence type="ECO:0000313" key="6">
    <source>
        <dbReference type="Proteomes" id="UP000054279"/>
    </source>
</evidence>
<dbReference type="Gene3D" id="2.30.170.40">
    <property type="entry name" value="Ribosomal protein L28/L24"/>
    <property type="match status" value="1"/>
</dbReference>
<dbReference type="PANTHER" id="PTHR13528">
    <property type="entry name" value="39S RIBOSOMAL PROTEIN L28, MITOCHONDRIAL"/>
    <property type="match status" value="1"/>
</dbReference>
<dbReference type="InterPro" id="IPR037147">
    <property type="entry name" value="Ribosomal_bL28_sf"/>
</dbReference>
<comment type="similarity">
    <text evidence="1">Belongs to the bacterial ribosomal protein bL28 family.</text>
</comment>
<dbReference type="Proteomes" id="UP000054279">
    <property type="component" value="Unassembled WGS sequence"/>
</dbReference>
<dbReference type="AlphaFoldDB" id="A0A0C9VG30"/>
<dbReference type="PANTHER" id="PTHR13528:SF2">
    <property type="entry name" value="LARGE RIBOSOMAL SUBUNIT PROTEIN BL28M"/>
    <property type="match status" value="1"/>
</dbReference>
<dbReference type="Pfam" id="PF00830">
    <property type="entry name" value="Ribosomal_L28"/>
    <property type="match status" value="1"/>
</dbReference>
<dbReference type="FunFam" id="2.30.170.40:FF:000003">
    <property type="entry name" value="54S ribosomal protein L24"/>
    <property type="match status" value="1"/>
</dbReference>
<gene>
    <name evidence="5" type="ORF">M422DRAFT_60565</name>
</gene>
<evidence type="ECO:0000313" key="5">
    <source>
        <dbReference type="EMBL" id="KIJ40372.1"/>
    </source>
</evidence>
<organism evidence="5 6">
    <name type="scientific">Sphaerobolus stellatus (strain SS14)</name>
    <dbReference type="NCBI Taxonomy" id="990650"/>
    <lineage>
        <taxon>Eukaryota</taxon>
        <taxon>Fungi</taxon>
        <taxon>Dikarya</taxon>
        <taxon>Basidiomycota</taxon>
        <taxon>Agaricomycotina</taxon>
        <taxon>Agaricomycetes</taxon>
        <taxon>Phallomycetidae</taxon>
        <taxon>Geastrales</taxon>
        <taxon>Sphaerobolaceae</taxon>
        <taxon>Sphaerobolus</taxon>
    </lineage>
</organism>
<dbReference type="InterPro" id="IPR034704">
    <property type="entry name" value="Ribosomal_bL28/bL31-like_sf"/>
</dbReference>
<dbReference type="GO" id="GO:0005840">
    <property type="term" value="C:ribosome"/>
    <property type="evidence" value="ECO:0007669"/>
    <property type="project" value="UniProtKB-KW"/>
</dbReference>
<dbReference type="InterPro" id="IPR026569">
    <property type="entry name" value="Ribosomal_bL28"/>
</dbReference>
<dbReference type="OrthoDB" id="361870at2759"/>
<reference evidence="5 6" key="1">
    <citation type="submission" date="2014-06" db="EMBL/GenBank/DDBJ databases">
        <title>Evolutionary Origins and Diversification of the Mycorrhizal Mutualists.</title>
        <authorList>
            <consortium name="DOE Joint Genome Institute"/>
            <consortium name="Mycorrhizal Genomics Consortium"/>
            <person name="Kohler A."/>
            <person name="Kuo A."/>
            <person name="Nagy L.G."/>
            <person name="Floudas D."/>
            <person name="Copeland A."/>
            <person name="Barry K.W."/>
            <person name="Cichocki N."/>
            <person name="Veneault-Fourrey C."/>
            <person name="LaButti K."/>
            <person name="Lindquist E.A."/>
            <person name="Lipzen A."/>
            <person name="Lundell T."/>
            <person name="Morin E."/>
            <person name="Murat C."/>
            <person name="Riley R."/>
            <person name="Ohm R."/>
            <person name="Sun H."/>
            <person name="Tunlid A."/>
            <person name="Henrissat B."/>
            <person name="Grigoriev I.V."/>
            <person name="Hibbett D.S."/>
            <person name="Martin F."/>
        </authorList>
    </citation>
    <scope>NUCLEOTIDE SEQUENCE [LARGE SCALE GENOMIC DNA]</scope>
    <source>
        <strain evidence="5 6">SS14</strain>
    </source>
</reference>
<dbReference type="EMBL" id="KN837144">
    <property type="protein sequence ID" value="KIJ40372.1"/>
    <property type="molecule type" value="Genomic_DNA"/>
</dbReference>
<evidence type="ECO:0000256" key="3">
    <source>
        <dbReference type="ARBA" id="ARBA00023274"/>
    </source>
</evidence>
<dbReference type="GO" id="GO:0003735">
    <property type="term" value="F:structural constituent of ribosome"/>
    <property type="evidence" value="ECO:0007669"/>
    <property type="project" value="InterPro"/>
</dbReference>
<keyword evidence="3" id="KW-0687">Ribonucleoprotein</keyword>
<sequence>MFPSLPSFVSLPYSQPFKKAALGLFHGKTKRTGNNVPFSLHKTRRTWLPNSHNKTLYSEIMGRWIKTTVTARALRCVDKMGGLDNYLLNTRTDLLGYEGLKLRVMVREQRRKLLSHDQHASSPGC</sequence>
<keyword evidence="6" id="KW-1185">Reference proteome</keyword>
<accession>A0A0C9VG30</accession>
<dbReference type="HOGENOM" id="CLU_064548_4_1_1"/>
<name>A0A0C9VG30_SPHS4</name>
<evidence type="ECO:0000256" key="1">
    <source>
        <dbReference type="ARBA" id="ARBA00008760"/>
    </source>
</evidence>
<proteinExistence type="inferred from homology"/>